<reference evidence="1 2" key="1">
    <citation type="submission" date="2018-11" db="EMBL/GenBank/DDBJ databases">
        <authorList>
            <consortium name="Pathogen Informatics"/>
        </authorList>
    </citation>
    <scope>NUCLEOTIDE SEQUENCE [LARGE SCALE GENOMIC DNA]</scope>
    <source>
        <strain evidence="1 2">Zambia</strain>
    </source>
</reference>
<dbReference type="AlphaFoldDB" id="A0A3P8FZ00"/>
<dbReference type="Proteomes" id="UP000277204">
    <property type="component" value="Unassembled WGS sequence"/>
</dbReference>
<organism evidence="1 2">
    <name type="scientific">Schistosoma margrebowiei</name>
    <dbReference type="NCBI Taxonomy" id="48269"/>
    <lineage>
        <taxon>Eukaryota</taxon>
        <taxon>Metazoa</taxon>
        <taxon>Spiralia</taxon>
        <taxon>Lophotrochozoa</taxon>
        <taxon>Platyhelminthes</taxon>
        <taxon>Trematoda</taxon>
        <taxon>Digenea</taxon>
        <taxon>Strigeidida</taxon>
        <taxon>Schistosomatoidea</taxon>
        <taxon>Schistosomatidae</taxon>
        <taxon>Schistosoma</taxon>
    </lineage>
</organism>
<gene>
    <name evidence="1" type="ORF">SMRZ_LOCUS18344</name>
</gene>
<proteinExistence type="predicted"/>
<protein>
    <submittedName>
        <fullName evidence="1">Uncharacterized protein</fullName>
    </submittedName>
</protein>
<dbReference type="EMBL" id="UZAI01017624">
    <property type="protein sequence ID" value="VDP27483.1"/>
    <property type="molecule type" value="Genomic_DNA"/>
</dbReference>
<sequence length="216" mass="23395">MDSVAAEGINTHEIPTFNEFHAMVSERSQSRKGQDCDVVGNVGVTDSDYDVNIKQKIKASQIPQGSEKILQTHSDVNPSVKSAKNQIVQDISEKSVFTDDSSFSDNIQKDSVSEQHQSLQVNSVVTSNSETNSKPSPHVTSQPVITATTTTTAATTITNNDAVHTPNKIDLTLRRNVASVACGAKMLGFSKAIKNPEAVLNENNDEYMNVPCSEEK</sequence>
<evidence type="ECO:0000313" key="1">
    <source>
        <dbReference type="EMBL" id="VDP27483.1"/>
    </source>
</evidence>
<keyword evidence="2" id="KW-1185">Reference proteome</keyword>
<accession>A0A3P8FZ00</accession>
<name>A0A3P8FZ00_9TREM</name>
<evidence type="ECO:0000313" key="2">
    <source>
        <dbReference type="Proteomes" id="UP000277204"/>
    </source>
</evidence>